<dbReference type="PANTHER" id="PTHR32248:SF4">
    <property type="entry name" value="RNA POLYMERASE SIGMA-54 FACTOR"/>
    <property type="match status" value="1"/>
</dbReference>
<comment type="similarity">
    <text evidence="1">Belongs to the sigma-54 factor family.</text>
</comment>
<evidence type="ECO:0000259" key="9">
    <source>
        <dbReference type="Pfam" id="PF04552"/>
    </source>
</evidence>
<evidence type="ECO:0000256" key="7">
    <source>
        <dbReference type="ARBA" id="ARBA00023125"/>
    </source>
</evidence>
<keyword evidence="2" id="KW-0240">DNA-directed RNA polymerase</keyword>
<dbReference type="GO" id="GO:0016779">
    <property type="term" value="F:nucleotidyltransferase activity"/>
    <property type="evidence" value="ECO:0007669"/>
    <property type="project" value="UniProtKB-KW"/>
</dbReference>
<dbReference type="Pfam" id="PF04552">
    <property type="entry name" value="Sigma54_DBD"/>
    <property type="match status" value="1"/>
</dbReference>
<dbReference type="GO" id="GO:0003677">
    <property type="term" value="F:DNA binding"/>
    <property type="evidence" value="ECO:0007669"/>
    <property type="project" value="UniProtKB-KW"/>
</dbReference>
<name>A0AAD1CME7_9FLAO</name>
<gene>
    <name evidence="11" type="primary">rpoN</name>
    <name evidence="11" type="ORF">CPU2_494</name>
</gene>
<dbReference type="PROSITE" id="PS00718">
    <property type="entry name" value="SIGMA54_2"/>
    <property type="match status" value="1"/>
</dbReference>
<dbReference type="InterPro" id="IPR038709">
    <property type="entry name" value="RpoN_core-bd_sf"/>
</dbReference>
<dbReference type="GeneID" id="66556574"/>
<dbReference type="GO" id="GO:0001216">
    <property type="term" value="F:DNA-binding transcription activator activity"/>
    <property type="evidence" value="ECO:0007669"/>
    <property type="project" value="InterPro"/>
</dbReference>
<dbReference type="NCBIfam" id="TIGR02395">
    <property type="entry name" value="rpoN_sigma"/>
    <property type="match status" value="1"/>
</dbReference>
<dbReference type="PROSITE" id="PS50044">
    <property type="entry name" value="SIGMA54_3"/>
    <property type="match status" value="1"/>
</dbReference>
<dbReference type="InterPro" id="IPR007634">
    <property type="entry name" value="RNA_pol_sigma_54_DNA-bd"/>
</dbReference>
<organism evidence="11 12">
    <name type="scientific">Blattabacterium punctulatus CPU2</name>
    <dbReference type="NCBI Taxonomy" id="1457032"/>
    <lineage>
        <taxon>Bacteria</taxon>
        <taxon>Pseudomonadati</taxon>
        <taxon>Bacteroidota</taxon>
        <taxon>Flavobacteriia</taxon>
        <taxon>Flavobacteriales</taxon>
        <taxon>Blattabacteriaceae</taxon>
        <taxon>Blattabacterium</taxon>
    </lineage>
</organism>
<dbReference type="AlphaFoldDB" id="A0AAD1CME7"/>
<feature type="domain" description="RNA polymerase sigma factor 54 DNA-binding" evidence="9">
    <location>
        <begin position="337"/>
        <end position="494"/>
    </location>
</feature>
<dbReference type="PRINTS" id="PR00045">
    <property type="entry name" value="SIGMA54FCT"/>
</dbReference>
<dbReference type="InterPro" id="IPR000394">
    <property type="entry name" value="RNA_pol_sigma_54"/>
</dbReference>
<dbReference type="GO" id="GO:0006352">
    <property type="term" value="P:DNA-templated transcription initiation"/>
    <property type="evidence" value="ECO:0007669"/>
    <property type="project" value="InterPro"/>
</dbReference>
<keyword evidence="4" id="KW-0548">Nucleotidyltransferase</keyword>
<evidence type="ECO:0000256" key="6">
    <source>
        <dbReference type="ARBA" id="ARBA00023082"/>
    </source>
</evidence>
<keyword evidence="3" id="KW-0808">Transferase</keyword>
<dbReference type="Pfam" id="PF04963">
    <property type="entry name" value="Sigma54_CBD"/>
    <property type="match status" value="1"/>
</dbReference>
<dbReference type="Gene3D" id="1.10.10.1330">
    <property type="entry name" value="RNA polymerase sigma-54 factor, core-binding domain"/>
    <property type="match status" value="1"/>
</dbReference>
<dbReference type="RefSeq" id="WP_110548560.1">
    <property type="nucleotide sequence ID" value="NZ_AP014610.1"/>
</dbReference>
<dbReference type="Gene3D" id="1.10.10.60">
    <property type="entry name" value="Homeodomain-like"/>
    <property type="match status" value="1"/>
</dbReference>
<keyword evidence="8" id="KW-0804">Transcription</keyword>
<evidence type="ECO:0000256" key="4">
    <source>
        <dbReference type="ARBA" id="ARBA00022695"/>
    </source>
</evidence>
<evidence type="ECO:0000313" key="11">
    <source>
        <dbReference type="EMBL" id="BBA17975.1"/>
    </source>
</evidence>
<keyword evidence="6" id="KW-0731">Sigma factor</keyword>
<protein>
    <submittedName>
        <fullName evidence="11">RNA polymerase sigma-54 factor</fullName>
    </submittedName>
</protein>
<evidence type="ECO:0000256" key="2">
    <source>
        <dbReference type="ARBA" id="ARBA00022478"/>
    </source>
</evidence>
<dbReference type="GO" id="GO:0000428">
    <property type="term" value="C:DNA-directed RNA polymerase complex"/>
    <property type="evidence" value="ECO:0007669"/>
    <property type="project" value="UniProtKB-KW"/>
</dbReference>
<feature type="domain" description="RNA polymerase sigma factor 54 core-binding" evidence="10">
    <location>
        <begin position="122"/>
        <end position="313"/>
    </location>
</feature>
<evidence type="ECO:0000256" key="1">
    <source>
        <dbReference type="ARBA" id="ARBA00008798"/>
    </source>
</evidence>
<dbReference type="Proteomes" id="UP000262607">
    <property type="component" value="Chromosome"/>
</dbReference>
<accession>A0AAD1CME7</accession>
<evidence type="ECO:0000256" key="3">
    <source>
        <dbReference type="ARBA" id="ARBA00022679"/>
    </source>
</evidence>
<dbReference type="GO" id="GO:0016987">
    <property type="term" value="F:sigma factor activity"/>
    <property type="evidence" value="ECO:0007669"/>
    <property type="project" value="UniProtKB-KW"/>
</dbReference>
<evidence type="ECO:0000256" key="5">
    <source>
        <dbReference type="ARBA" id="ARBA00023015"/>
    </source>
</evidence>
<dbReference type="InterPro" id="IPR007046">
    <property type="entry name" value="RNA_pol_sigma_54_core-bd"/>
</dbReference>
<evidence type="ECO:0000259" key="10">
    <source>
        <dbReference type="Pfam" id="PF04963"/>
    </source>
</evidence>
<proteinExistence type="inferred from homology"/>
<dbReference type="EMBL" id="AP014610">
    <property type="protein sequence ID" value="BBA17975.1"/>
    <property type="molecule type" value="Genomic_DNA"/>
</dbReference>
<keyword evidence="5" id="KW-0805">Transcription regulation</keyword>
<evidence type="ECO:0000256" key="8">
    <source>
        <dbReference type="ARBA" id="ARBA00023163"/>
    </source>
</evidence>
<dbReference type="PIRSF" id="PIRSF000774">
    <property type="entry name" value="RpoN"/>
    <property type="match status" value="1"/>
</dbReference>
<reference evidence="11 12" key="1">
    <citation type="submission" date="2014-06" db="EMBL/GenBank/DDBJ databases">
        <title>Genome sequence of the intracellular symbiont Blattabacterium cuenoti, strain CPU2 from the wood feeding cockroach Cryptocercus punctulatus.</title>
        <authorList>
            <person name="Kinjo Y."/>
            <person name="Ohkuma M."/>
            <person name="Tokuda G."/>
        </authorList>
    </citation>
    <scope>NUCLEOTIDE SEQUENCE [LARGE SCALE GENOMIC DNA]</scope>
    <source>
        <strain evidence="11 12">CPU2</strain>
    </source>
</reference>
<sequence length="496" mass="57959">MLKQKLLQKGKQKLSPQQIKLMKLVQLSTLDFEQRVKQELEENPALEMEEDLLNSISISEEEENLDISENMMDLSEDQNPSIDSDEINIDEYLSDDEILDFKNNIPNQNHSEKKYIPIISGISFQEYLKNQLHTFRFLNKEDLLISDFIIGNIDEDGYIRRPIPSIVDDIFLILGISVTEEKIEKLLSNYIQKLDPIGIGARNLQECILIQLENKKKSTEVFLAKNIIQNNFEFFTKKHYQKLQNKLGITKKNLRKAIFQIEKLNPKPGKIYSENTRNLNHLIPDFTICIVEGNLELSLNHKNTPELKISSIYLDMLKSYKYSKKNMKKNDNNTIFFIKQKIDSAKWFVESIKQRKNTLMLTMNAIMDYQKEYFFTGDPYKIKPMILKNISQKIGVGISTVSRVANSKYVNTPYGTFLIKSFFSEKMINKEGKEISSIEIKKLLGEFIEKENKKKPFTDEKLSKILKKKGYIVARRTVAKYRNQMKISVSRMRKIL</sequence>
<dbReference type="Pfam" id="PF00309">
    <property type="entry name" value="Sigma54_AID"/>
    <property type="match status" value="1"/>
</dbReference>
<evidence type="ECO:0000313" key="12">
    <source>
        <dbReference type="Proteomes" id="UP000262607"/>
    </source>
</evidence>
<dbReference type="PANTHER" id="PTHR32248">
    <property type="entry name" value="RNA POLYMERASE SIGMA-54 FACTOR"/>
    <property type="match status" value="1"/>
</dbReference>
<keyword evidence="7" id="KW-0238">DNA-binding</keyword>